<evidence type="ECO:0000313" key="2">
    <source>
        <dbReference type="Proteomes" id="UP000558192"/>
    </source>
</evidence>
<protein>
    <submittedName>
        <fullName evidence="1">Uncharacterized protein</fullName>
    </submittedName>
</protein>
<keyword evidence="2" id="KW-1185">Reference proteome</keyword>
<proteinExistence type="predicted"/>
<evidence type="ECO:0000313" key="1">
    <source>
        <dbReference type="EMBL" id="NJC06426.1"/>
    </source>
</evidence>
<reference evidence="1 2" key="1">
    <citation type="submission" date="2020-03" db="EMBL/GenBank/DDBJ databases">
        <title>Genomic Encyclopedia of Type Strains, Phase IV (KMG-IV): sequencing the most valuable type-strain genomes for metagenomic binning, comparative biology and taxonomic classification.</title>
        <authorList>
            <person name="Goeker M."/>
        </authorList>
    </citation>
    <scope>NUCLEOTIDE SEQUENCE [LARGE SCALE GENOMIC DNA]</scope>
    <source>
        <strain evidence="1 2">DSM 16846</strain>
    </source>
</reference>
<dbReference type="AlphaFoldDB" id="A0A7X6BHS6"/>
<dbReference type="EMBL" id="JAATJC010000001">
    <property type="protein sequence ID" value="NJC06426.1"/>
    <property type="molecule type" value="Genomic_DNA"/>
</dbReference>
<dbReference type="Proteomes" id="UP000558192">
    <property type="component" value="Unassembled WGS sequence"/>
</dbReference>
<dbReference type="RefSeq" id="WP_168069631.1">
    <property type="nucleotide sequence ID" value="NZ_JAATJC010000001.1"/>
</dbReference>
<organism evidence="1 2">
    <name type="scientific">Sphingomonas kaistensis</name>
    <dbReference type="NCBI Taxonomy" id="298708"/>
    <lineage>
        <taxon>Bacteria</taxon>
        <taxon>Pseudomonadati</taxon>
        <taxon>Pseudomonadota</taxon>
        <taxon>Alphaproteobacteria</taxon>
        <taxon>Sphingomonadales</taxon>
        <taxon>Sphingomonadaceae</taxon>
        <taxon>Sphingomonas</taxon>
    </lineage>
</organism>
<comment type="caution">
    <text evidence="1">The sequence shown here is derived from an EMBL/GenBank/DDBJ whole genome shotgun (WGS) entry which is preliminary data.</text>
</comment>
<accession>A0A7X6BHS6</accession>
<name>A0A7X6BHS6_9SPHN</name>
<sequence>MRYRDIIDEFEDETEEERDERYALQYGADDDADDAEVMLLRAKAEKLRAETKAILRKQEAEHDEIMLRRAQELLDARFRR</sequence>
<gene>
    <name evidence="1" type="ORF">GGQ97_002219</name>
</gene>